<protein>
    <recommendedName>
        <fullName evidence="1">DUF4253 domain-containing protein</fullName>
    </recommendedName>
</protein>
<dbReference type="EMBL" id="SJPS01000008">
    <property type="protein sequence ID" value="TWU21928.1"/>
    <property type="molecule type" value="Genomic_DNA"/>
</dbReference>
<dbReference type="InterPro" id="IPR025349">
    <property type="entry name" value="DUF4253"/>
</dbReference>
<keyword evidence="3" id="KW-1185">Reference proteome</keyword>
<evidence type="ECO:0000259" key="1">
    <source>
        <dbReference type="Pfam" id="PF14062"/>
    </source>
</evidence>
<dbReference type="Pfam" id="PF14062">
    <property type="entry name" value="DUF4253"/>
    <property type="match status" value="1"/>
</dbReference>
<evidence type="ECO:0000313" key="2">
    <source>
        <dbReference type="EMBL" id="TWU21928.1"/>
    </source>
</evidence>
<dbReference type="Proteomes" id="UP000318437">
    <property type="component" value="Unassembled WGS sequence"/>
</dbReference>
<evidence type="ECO:0000313" key="3">
    <source>
        <dbReference type="Proteomes" id="UP000318437"/>
    </source>
</evidence>
<reference evidence="2 3" key="1">
    <citation type="submission" date="2019-02" db="EMBL/GenBank/DDBJ databases">
        <title>Deep-cultivation of Planctomycetes and their phenomic and genomic characterization uncovers novel biology.</title>
        <authorList>
            <person name="Wiegand S."/>
            <person name="Jogler M."/>
            <person name="Boedeker C."/>
            <person name="Pinto D."/>
            <person name="Vollmers J."/>
            <person name="Rivas-Marin E."/>
            <person name="Kohn T."/>
            <person name="Peeters S.H."/>
            <person name="Heuer A."/>
            <person name="Rast P."/>
            <person name="Oberbeckmann S."/>
            <person name="Bunk B."/>
            <person name="Jeske O."/>
            <person name="Meyerdierks A."/>
            <person name="Storesund J.E."/>
            <person name="Kallscheuer N."/>
            <person name="Luecker S."/>
            <person name="Lage O.M."/>
            <person name="Pohl T."/>
            <person name="Merkel B.J."/>
            <person name="Hornburger P."/>
            <person name="Mueller R.-W."/>
            <person name="Bruemmer F."/>
            <person name="Labrenz M."/>
            <person name="Spormann A.M."/>
            <person name="Op Den Camp H."/>
            <person name="Overmann J."/>
            <person name="Amann R."/>
            <person name="Jetten M.S.M."/>
            <person name="Mascher T."/>
            <person name="Medema M.H."/>
            <person name="Devos D.P."/>
            <person name="Kaster A.-K."/>
            <person name="Ovreas L."/>
            <person name="Rohde M."/>
            <person name="Galperin M.Y."/>
            <person name="Jogler C."/>
        </authorList>
    </citation>
    <scope>NUCLEOTIDE SEQUENCE [LARGE SCALE GENOMIC DNA]</scope>
    <source>
        <strain evidence="2 3">Pla144</strain>
    </source>
</reference>
<feature type="domain" description="DUF4253" evidence="1">
    <location>
        <begin position="92"/>
        <end position="257"/>
    </location>
</feature>
<dbReference type="AlphaFoldDB" id="A0A5C6CCJ5"/>
<comment type="caution">
    <text evidence="2">The sequence shown here is derived from an EMBL/GenBank/DDBJ whole genome shotgun (WGS) entry which is preliminary data.</text>
</comment>
<organism evidence="2 3">
    <name type="scientific">Bythopirellula polymerisocia</name>
    <dbReference type="NCBI Taxonomy" id="2528003"/>
    <lineage>
        <taxon>Bacteria</taxon>
        <taxon>Pseudomonadati</taxon>
        <taxon>Planctomycetota</taxon>
        <taxon>Planctomycetia</taxon>
        <taxon>Pirellulales</taxon>
        <taxon>Lacipirellulaceae</taxon>
        <taxon>Bythopirellula</taxon>
    </lineage>
</organism>
<accession>A0A5C6CCJ5</accession>
<sequence>MTLSDQEKAIAESIGFDLEVCEAIRRISGRKLGRLISLNDEYEPVGADGLSISVEREKVQSLLNELQVELANAGYMAFWSESVDHEESGDSVVVLKTSDPYEIILTLKTDGSNYEIANKDIVQRLRDWETRCSFKIIGAANSWVAVRFEKLPENICLFAEEVYEFCPDTVEQGVGLMNENESPELFEEACRLYPELSKRMQEMLDEQDSEFEKMDIPPELQSVLESGSGGFTTSTAMGIRLLAYSIESSKELFLWWD</sequence>
<name>A0A5C6CCJ5_9BACT</name>
<gene>
    <name evidence="2" type="ORF">Pla144_43950</name>
</gene>
<dbReference type="OrthoDB" id="4827574at2"/>
<proteinExistence type="predicted"/>